<evidence type="ECO:0000313" key="3">
    <source>
        <dbReference type="Proteomes" id="UP000008332"/>
    </source>
</evidence>
<sequence>MMLTAVRFEMPADTAIKESKTEFLERKAFFKEQRNNLKIEGQYTENAANNLFKQIFQPPDFVQHNIVLLLSWTLRSLKEMYGPFFWAASVFVLATIAGNVYFAAKSLVLYAIASL</sequence>
<keyword evidence="1" id="KW-0472">Membrane</keyword>
<keyword evidence="3" id="KW-1185">Reference proteome</keyword>
<dbReference type="KEGG" id="rfr:Rfer_4257"/>
<dbReference type="EMBL" id="CP000268">
    <property type="protein sequence ID" value="ABD71944.1"/>
    <property type="molecule type" value="Genomic_DNA"/>
</dbReference>
<accession>Q21QK1</accession>
<feature type="transmembrane region" description="Helical" evidence="1">
    <location>
        <begin position="84"/>
        <end position="104"/>
    </location>
</feature>
<protein>
    <submittedName>
        <fullName evidence="2">Uncharacterized protein</fullName>
    </submittedName>
</protein>
<keyword evidence="1" id="KW-1133">Transmembrane helix</keyword>
<evidence type="ECO:0000313" key="2">
    <source>
        <dbReference type="EMBL" id="ABD71944.1"/>
    </source>
</evidence>
<geneLocation type="plasmid" evidence="3">
    <name>pDSM15236</name>
</geneLocation>
<name>Q21QK1_ALBFT</name>
<reference evidence="3" key="1">
    <citation type="submission" date="2006-02" db="EMBL/GenBank/DDBJ databases">
        <title>Complete sequence of plasmid 1 of Rhodoferax ferrireducens DSM 15236.</title>
        <authorList>
            <person name="Copeland A."/>
            <person name="Lucas S."/>
            <person name="Lapidus A."/>
            <person name="Barry K."/>
            <person name="Detter J.C."/>
            <person name="Glavina del Rio T."/>
            <person name="Hammon N."/>
            <person name="Israni S."/>
            <person name="Pitluck S."/>
            <person name="Brettin T."/>
            <person name="Bruce D."/>
            <person name="Han C."/>
            <person name="Tapia R."/>
            <person name="Gilna P."/>
            <person name="Kiss H."/>
            <person name="Schmutz J."/>
            <person name="Larimer F."/>
            <person name="Land M."/>
            <person name="Kyrpides N."/>
            <person name="Ivanova N."/>
            <person name="Richardson P."/>
        </authorList>
    </citation>
    <scope>NUCLEOTIDE SEQUENCE [LARGE SCALE GENOMIC DNA]</scope>
    <source>
        <strain evidence="3">ATCC BAA-621 / DSM 15236 / T118</strain>
        <plasmid evidence="3">Plasmid pDSM15236</plasmid>
    </source>
</reference>
<dbReference type="AlphaFoldDB" id="Q21QK1"/>
<organism evidence="2 3">
    <name type="scientific">Albidiferax ferrireducens (strain ATCC BAA-621 / DSM 15236 / T118)</name>
    <name type="common">Rhodoferax ferrireducens</name>
    <dbReference type="NCBI Taxonomy" id="338969"/>
    <lineage>
        <taxon>Bacteria</taxon>
        <taxon>Pseudomonadati</taxon>
        <taxon>Pseudomonadota</taxon>
        <taxon>Betaproteobacteria</taxon>
        <taxon>Burkholderiales</taxon>
        <taxon>Comamonadaceae</taxon>
        <taxon>Rhodoferax</taxon>
    </lineage>
</organism>
<gene>
    <name evidence="2" type="ordered locus">Rfer_4257</name>
</gene>
<evidence type="ECO:0000256" key="1">
    <source>
        <dbReference type="SAM" id="Phobius"/>
    </source>
</evidence>
<keyword evidence="2" id="KW-0614">Plasmid</keyword>
<dbReference type="HOGENOM" id="CLU_2107097_0_0_4"/>
<keyword evidence="1" id="KW-0812">Transmembrane</keyword>
<dbReference type="Proteomes" id="UP000008332">
    <property type="component" value="Plasmid unnamed1"/>
</dbReference>
<proteinExistence type="predicted"/>